<organism evidence="1 2">
    <name type="scientific">Eumeta variegata</name>
    <name type="common">Bagworm moth</name>
    <name type="synonym">Eumeta japonica</name>
    <dbReference type="NCBI Taxonomy" id="151549"/>
    <lineage>
        <taxon>Eukaryota</taxon>
        <taxon>Metazoa</taxon>
        <taxon>Ecdysozoa</taxon>
        <taxon>Arthropoda</taxon>
        <taxon>Hexapoda</taxon>
        <taxon>Insecta</taxon>
        <taxon>Pterygota</taxon>
        <taxon>Neoptera</taxon>
        <taxon>Endopterygota</taxon>
        <taxon>Lepidoptera</taxon>
        <taxon>Glossata</taxon>
        <taxon>Ditrysia</taxon>
        <taxon>Tineoidea</taxon>
        <taxon>Psychidae</taxon>
        <taxon>Oiketicinae</taxon>
        <taxon>Eumeta</taxon>
    </lineage>
</organism>
<keyword evidence="2" id="KW-1185">Reference proteome</keyword>
<evidence type="ECO:0000313" key="2">
    <source>
        <dbReference type="Proteomes" id="UP000299102"/>
    </source>
</evidence>
<evidence type="ECO:0000313" key="1">
    <source>
        <dbReference type="EMBL" id="GBP06775.1"/>
    </source>
</evidence>
<dbReference type="EMBL" id="BGZK01000023">
    <property type="protein sequence ID" value="GBP06775.1"/>
    <property type="molecule type" value="Genomic_DNA"/>
</dbReference>
<dbReference type="AlphaFoldDB" id="A0A4C1SXX8"/>
<name>A0A4C1SXX8_EUMVA</name>
<dbReference type="Proteomes" id="UP000299102">
    <property type="component" value="Unassembled WGS sequence"/>
</dbReference>
<accession>A0A4C1SXX8</accession>
<sequence length="85" mass="9457">MRDSSRIQILNRNTVSGIAYGVPLIAHGVPRPGRETSPWCVKYAGAERPPLRMDAASGAARCVLDVWSLWARDTARRQKMKSSFD</sequence>
<gene>
    <name evidence="1" type="ORF">EVAR_92704_1</name>
</gene>
<comment type="caution">
    <text evidence="1">The sequence shown here is derived from an EMBL/GenBank/DDBJ whole genome shotgun (WGS) entry which is preliminary data.</text>
</comment>
<reference evidence="1 2" key="1">
    <citation type="journal article" date="2019" name="Commun. Biol.">
        <title>The bagworm genome reveals a unique fibroin gene that provides high tensile strength.</title>
        <authorList>
            <person name="Kono N."/>
            <person name="Nakamura H."/>
            <person name="Ohtoshi R."/>
            <person name="Tomita M."/>
            <person name="Numata K."/>
            <person name="Arakawa K."/>
        </authorList>
    </citation>
    <scope>NUCLEOTIDE SEQUENCE [LARGE SCALE GENOMIC DNA]</scope>
</reference>
<proteinExistence type="predicted"/>
<protein>
    <submittedName>
        <fullName evidence="1">Uncharacterized protein</fullName>
    </submittedName>
</protein>